<dbReference type="Proteomes" id="UP000244722">
    <property type="component" value="Unassembled WGS sequence"/>
</dbReference>
<organism evidence="2 3">
    <name type="scientific">Tuber borchii</name>
    <name type="common">White truffle</name>
    <dbReference type="NCBI Taxonomy" id="42251"/>
    <lineage>
        <taxon>Eukaryota</taxon>
        <taxon>Fungi</taxon>
        <taxon>Dikarya</taxon>
        <taxon>Ascomycota</taxon>
        <taxon>Pezizomycotina</taxon>
        <taxon>Pezizomycetes</taxon>
        <taxon>Pezizales</taxon>
        <taxon>Tuberaceae</taxon>
        <taxon>Tuber</taxon>
    </lineage>
</organism>
<accession>A0A2T7A6R2</accession>
<feature type="repeat" description="ANK" evidence="1">
    <location>
        <begin position="199"/>
        <end position="231"/>
    </location>
</feature>
<dbReference type="SMART" id="SM00248">
    <property type="entry name" value="ANK"/>
    <property type="match status" value="9"/>
</dbReference>
<protein>
    <submittedName>
        <fullName evidence="2">Ankyrin repeat-containing domain protein</fullName>
    </submittedName>
</protein>
<dbReference type="Pfam" id="PF12796">
    <property type="entry name" value="Ank_2"/>
    <property type="match status" value="3"/>
</dbReference>
<feature type="repeat" description="ANK" evidence="1">
    <location>
        <begin position="162"/>
        <end position="194"/>
    </location>
</feature>
<keyword evidence="3" id="KW-1185">Reference proteome</keyword>
<dbReference type="EMBL" id="NESQ01000012">
    <property type="protein sequence ID" value="PUU83419.1"/>
    <property type="molecule type" value="Genomic_DNA"/>
</dbReference>
<feature type="repeat" description="ANK" evidence="1">
    <location>
        <begin position="60"/>
        <end position="92"/>
    </location>
</feature>
<dbReference type="OrthoDB" id="341259at2759"/>
<dbReference type="PROSITE" id="PS50297">
    <property type="entry name" value="ANK_REP_REGION"/>
    <property type="match status" value="4"/>
</dbReference>
<dbReference type="PANTHER" id="PTHR24118:SF99">
    <property type="entry name" value="POTE ANKYRIN DOMAIN FAMILY MEMBER 3C-RELATED"/>
    <property type="match status" value="1"/>
</dbReference>
<feature type="repeat" description="ANK" evidence="1">
    <location>
        <begin position="127"/>
        <end position="159"/>
    </location>
</feature>
<dbReference type="AlphaFoldDB" id="A0A2T7A6R2"/>
<dbReference type="STRING" id="42251.A0A2T7A6R2"/>
<dbReference type="InterPro" id="IPR002110">
    <property type="entry name" value="Ankyrin_rpt"/>
</dbReference>
<dbReference type="Gene3D" id="1.25.40.20">
    <property type="entry name" value="Ankyrin repeat-containing domain"/>
    <property type="match status" value="2"/>
</dbReference>
<dbReference type="PRINTS" id="PR01415">
    <property type="entry name" value="ANKYRIN"/>
</dbReference>
<comment type="caution">
    <text evidence="2">The sequence shown here is derived from an EMBL/GenBank/DDBJ whole genome shotgun (WGS) entry which is preliminary data.</text>
</comment>
<gene>
    <name evidence="2" type="ORF">B9Z19DRAFT_963848</name>
</gene>
<evidence type="ECO:0000256" key="1">
    <source>
        <dbReference type="PROSITE-ProRule" id="PRU00023"/>
    </source>
</evidence>
<reference evidence="2 3" key="1">
    <citation type="submission" date="2017-04" db="EMBL/GenBank/DDBJ databases">
        <title>Draft genome sequence of Tuber borchii Vittad., a whitish edible truffle.</title>
        <authorList>
            <consortium name="DOE Joint Genome Institute"/>
            <person name="Murat C."/>
            <person name="Kuo A."/>
            <person name="Barry K.W."/>
            <person name="Clum A."/>
            <person name="Dockter R.B."/>
            <person name="Fauchery L."/>
            <person name="Iotti M."/>
            <person name="Kohler A."/>
            <person name="Labutti K."/>
            <person name="Lindquist E.A."/>
            <person name="Lipzen A."/>
            <person name="Ohm R.A."/>
            <person name="Wang M."/>
            <person name="Grigoriev I.V."/>
            <person name="Zambonelli A."/>
            <person name="Martin F.M."/>
        </authorList>
    </citation>
    <scope>NUCLEOTIDE SEQUENCE [LARGE SCALE GENOMIC DNA]</scope>
    <source>
        <strain evidence="2 3">Tbo3840</strain>
    </source>
</reference>
<name>A0A2T7A6R2_TUBBO</name>
<sequence length="414" mass="44608">MALAAKGGYELSIIELLNGKANVEGADVSPLQCAAGAGHLIALKVLLDVGKCMVDAKDSLGRTALSLAAEEGHSETIQELLDRGADKETTSKRWLFTPLHFAAWNGKTEAVTTLIGANVKLSPRDDEGFTPLALACYVNRLDSVKLLLKAGADAEVPVTNRGWRRALHFAVGEGSVKIVKELLESGADVNRKRSDIDSDGASPLHIAARTGDLAVVEMLLKAGADFTSLDKDGKTPLQISMESGASTEEVSNLLADSFLNSKGFDLSRLADQGKSLFAAAISGHKPGALKRLLAKGIRPNLVDADGCSLLFHAVALGPPAAGVVRLLLSSGCDPSLPDKYGRIPLDVAHWPAIRSILADPKIADPEDVCPLFNDKDENYWTWFNCDVCRVRRNEKIFFRMDHPVFWNCFHFRNG</sequence>
<proteinExistence type="predicted"/>
<evidence type="ECO:0000313" key="2">
    <source>
        <dbReference type="EMBL" id="PUU83419.1"/>
    </source>
</evidence>
<keyword evidence="1" id="KW-0040">ANK repeat</keyword>
<dbReference type="InterPro" id="IPR036770">
    <property type="entry name" value="Ankyrin_rpt-contain_sf"/>
</dbReference>
<dbReference type="PANTHER" id="PTHR24118">
    <property type="entry name" value="POTE ANKYRIN DOMAIN"/>
    <property type="match status" value="1"/>
</dbReference>
<dbReference type="SUPFAM" id="SSF48403">
    <property type="entry name" value="Ankyrin repeat"/>
    <property type="match status" value="1"/>
</dbReference>
<dbReference type="PROSITE" id="PS50088">
    <property type="entry name" value="ANK_REPEAT"/>
    <property type="match status" value="5"/>
</dbReference>
<evidence type="ECO:0000313" key="3">
    <source>
        <dbReference type="Proteomes" id="UP000244722"/>
    </source>
</evidence>
<feature type="repeat" description="ANK" evidence="1">
    <location>
        <begin position="97"/>
        <end position="126"/>
    </location>
</feature>